<dbReference type="AlphaFoldDB" id="A0A388KG52"/>
<protein>
    <recommendedName>
        <fullName evidence="7">SGNH hydrolase-type esterase domain-containing protein</fullName>
    </recommendedName>
</protein>
<keyword evidence="4" id="KW-0472">Membrane</keyword>
<name>A0A388KG52_CHABU</name>
<feature type="transmembrane region" description="Helical" evidence="4">
    <location>
        <begin position="55"/>
        <end position="78"/>
    </location>
</feature>
<keyword evidence="2" id="KW-0378">Hydrolase</keyword>
<evidence type="ECO:0000256" key="2">
    <source>
        <dbReference type="ARBA" id="ARBA00022801"/>
    </source>
</evidence>
<gene>
    <name evidence="5" type="ORF">CBR_g3742</name>
</gene>
<dbReference type="InterPro" id="IPR045136">
    <property type="entry name" value="Iah1-like"/>
</dbReference>
<dbReference type="CDD" id="cd01838">
    <property type="entry name" value="Isoamyl_acetate_hydrolase_like"/>
    <property type="match status" value="1"/>
</dbReference>
<evidence type="ECO:0000313" key="5">
    <source>
        <dbReference type="EMBL" id="GBG69044.1"/>
    </source>
</evidence>
<organism evidence="5 6">
    <name type="scientific">Chara braunii</name>
    <name type="common">Braun's stonewort</name>
    <dbReference type="NCBI Taxonomy" id="69332"/>
    <lineage>
        <taxon>Eukaryota</taxon>
        <taxon>Viridiplantae</taxon>
        <taxon>Streptophyta</taxon>
        <taxon>Charophyceae</taxon>
        <taxon>Charales</taxon>
        <taxon>Characeae</taxon>
        <taxon>Chara</taxon>
    </lineage>
</organism>
<reference evidence="5 6" key="1">
    <citation type="journal article" date="2018" name="Cell">
        <title>The Chara Genome: Secondary Complexity and Implications for Plant Terrestrialization.</title>
        <authorList>
            <person name="Nishiyama T."/>
            <person name="Sakayama H."/>
            <person name="Vries J.D."/>
            <person name="Buschmann H."/>
            <person name="Saint-Marcoux D."/>
            <person name="Ullrich K.K."/>
            <person name="Haas F.B."/>
            <person name="Vanderstraeten L."/>
            <person name="Becker D."/>
            <person name="Lang D."/>
            <person name="Vosolsobe S."/>
            <person name="Rombauts S."/>
            <person name="Wilhelmsson P.K.I."/>
            <person name="Janitza P."/>
            <person name="Kern R."/>
            <person name="Heyl A."/>
            <person name="Rumpler F."/>
            <person name="Villalobos L.I.A.C."/>
            <person name="Clay J.M."/>
            <person name="Skokan R."/>
            <person name="Toyoda A."/>
            <person name="Suzuki Y."/>
            <person name="Kagoshima H."/>
            <person name="Schijlen E."/>
            <person name="Tajeshwar N."/>
            <person name="Catarino B."/>
            <person name="Hetherington A.J."/>
            <person name="Saltykova A."/>
            <person name="Bonnot C."/>
            <person name="Breuninger H."/>
            <person name="Symeonidi A."/>
            <person name="Radhakrishnan G.V."/>
            <person name="Van Nieuwerburgh F."/>
            <person name="Deforce D."/>
            <person name="Chang C."/>
            <person name="Karol K.G."/>
            <person name="Hedrich R."/>
            <person name="Ulvskov P."/>
            <person name="Glockner G."/>
            <person name="Delwiche C.F."/>
            <person name="Petrasek J."/>
            <person name="Van de Peer Y."/>
            <person name="Friml J."/>
            <person name="Beilby M."/>
            <person name="Dolan L."/>
            <person name="Kohara Y."/>
            <person name="Sugano S."/>
            <person name="Fujiyama A."/>
            <person name="Delaux P.-M."/>
            <person name="Quint M."/>
            <person name="TheiBen G."/>
            <person name="Hagemann M."/>
            <person name="Harholt J."/>
            <person name="Dunand C."/>
            <person name="Zachgo S."/>
            <person name="Langdale J."/>
            <person name="Maumus F."/>
            <person name="Straeten D.V.D."/>
            <person name="Gould S.B."/>
            <person name="Rensing S.A."/>
        </authorList>
    </citation>
    <scope>NUCLEOTIDE SEQUENCE [LARGE SCALE GENOMIC DNA]</scope>
    <source>
        <strain evidence="5 6">S276</strain>
    </source>
</reference>
<comment type="similarity">
    <text evidence="1">Belongs to the 'GDSL' lipolytic enzyme family.</text>
</comment>
<evidence type="ECO:0000256" key="3">
    <source>
        <dbReference type="SAM" id="MobiDB-lite"/>
    </source>
</evidence>
<dbReference type="Pfam" id="PF00657">
    <property type="entry name" value="Lipase_GDSL"/>
    <property type="match status" value="1"/>
</dbReference>
<keyword evidence="4" id="KW-0812">Transmembrane</keyword>
<comment type="caution">
    <text evidence="5">The sequence shown here is derived from an EMBL/GenBank/DDBJ whole genome shotgun (WGS) entry which is preliminary data.</text>
</comment>
<evidence type="ECO:0000256" key="4">
    <source>
        <dbReference type="SAM" id="Phobius"/>
    </source>
</evidence>
<evidence type="ECO:0000313" key="6">
    <source>
        <dbReference type="Proteomes" id="UP000265515"/>
    </source>
</evidence>
<dbReference type="SUPFAM" id="SSF52266">
    <property type="entry name" value="SGNH hydrolase"/>
    <property type="match status" value="1"/>
</dbReference>
<dbReference type="InterPro" id="IPR001087">
    <property type="entry name" value="GDSL"/>
</dbReference>
<dbReference type="Gramene" id="GBG69044">
    <property type="protein sequence ID" value="GBG69044"/>
    <property type="gene ID" value="CBR_g3742"/>
</dbReference>
<dbReference type="STRING" id="69332.A0A388KG52"/>
<keyword evidence="6" id="KW-1185">Reference proteome</keyword>
<dbReference type="FunFam" id="3.40.50.1110:FF:000002">
    <property type="entry name" value="isoamyl acetate-hydrolyzing esterase 1 homolog"/>
    <property type="match status" value="1"/>
</dbReference>
<dbReference type="InterPro" id="IPR036514">
    <property type="entry name" value="SGNH_hydro_sf"/>
</dbReference>
<evidence type="ECO:0000256" key="1">
    <source>
        <dbReference type="ARBA" id="ARBA00008668"/>
    </source>
</evidence>
<dbReference type="EMBL" id="BFEA01000109">
    <property type="protein sequence ID" value="GBG69044.1"/>
    <property type="molecule type" value="Genomic_DNA"/>
</dbReference>
<evidence type="ECO:0008006" key="7">
    <source>
        <dbReference type="Google" id="ProtNLM"/>
    </source>
</evidence>
<accession>A0A388KG52</accession>
<dbReference type="GO" id="GO:0016788">
    <property type="term" value="F:hydrolase activity, acting on ester bonds"/>
    <property type="evidence" value="ECO:0007669"/>
    <property type="project" value="InterPro"/>
</dbReference>
<dbReference type="Gene3D" id="3.40.50.1110">
    <property type="entry name" value="SGNH hydrolase"/>
    <property type="match status" value="1"/>
</dbReference>
<feature type="region of interest" description="Disordered" evidence="3">
    <location>
        <begin position="1"/>
        <end position="35"/>
    </location>
</feature>
<dbReference type="Proteomes" id="UP000265515">
    <property type="component" value="Unassembled WGS sequence"/>
</dbReference>
<dbReference type="PANTHER" id="PTHR14209">
    <property type="entry name" value="ISOAMYL ACETATE-HYDROLYZING ESTERASE 1"/>
    <property type="match status" value="1"/>
</dbReference>
<keyword evidence="4" id="KW-1133">Transmembrane helix</keyword>
<sequence length="473" mass="50184">MASTPRRRDHASSFSSVLPAYSPSPAAPRKRDPHPGVRSLLPAAAHLEPLLQSRLAWFLIGVLTAVILNLIFTGNVFIIATSPPERIMGDEGPLAREHQVLIGIGTGTGSVARGEGRLGLGLGTEQGMEAREEAIAEVQAQQREEETDRRQMVVAAAAAAGAAVGGVGVGVGGEGGGGEGGGGGEREAAVAVKKLAAGNKGDDGLSGEGGVRPRFVLFGDSLTQQSFGPGGWGAALADQYARKVDVICRGYSGYNTRWAMYLLPRVFPSPIQRANAVKTDQTPLLATIFFGANDLALPYGSSKRQHVPLKEYKSNLRKMVTHVMSLSPAGTTTGVRVVLITTPPIDEEGRLAYAREKYGVAATQVPERTNEVAKLYADACKEVGEDMAAETGGRVGVVDLWNAIQRIPNWRKVCLRDGLHFTPAGNEVVFAELMHVLTSFAGEPSLHPDSLPFDFPLHTLIDSDNPALVFRAI</sequence>
<proteinExistence type="inferred from homology"/>
<dbReference type="PANTHER" id="PTHR14209:SF19">
    <property type="entry name" value="ISOAMYL ACETATE-HYDROLYZING ESTERASE 1 HOMOLOG"/>
    <property type="match status" value="1"/>
</dbReference>
<dbReference type="OrthoDB" id="671439at2759"/>